<feature type="repeat" description="TPR" evidence="3">
    <location>
        <begin position="170"/>
        <end position="203"/>
    </location>
</feature>
<name>A0A964BL57_9CYAN</name>
<comment type="caution">
    <text evidence="5">The sequence shown here is derived from an EMBL/GenBank/DDBJ whole genome shotgun (WGS) entry which is preliminary data.</text>
</comment>
<dbReference type="RefSeq" id="WP_229638413.1">
    <property type="nucleotide sequence ID" value="NZ_JADWDC010000001.1"/>
</dbReference>
<dbReference type="GO" id="GO:0008146">
    <property type="term" value="F:sulfotransferase activity"/>
    <property type="evidence" value="ECO:0007669"/>
    <property type="project" value="InterPro"/>
</dbReference>
<dbReference type="Gene3D" id="3.40.50.300">
    <property type="entry name" value="P-loop containing nucleotide triphosphate hydrolases"/>
    <property type="match status" value="1"/>
</dbReference>
<dbReference type="InterPro" id="IPR019734">
    <property type="entry name" value="TPR_rpt"/>
</dbReference>
<dbReference type="Proteomes" id="UP000729733">
    <property type="component" value="Unassembled WGS sequence"/>
</dbReference>
<evidence type="ECO:0000256" key="1">
    <source>
        <dbReference type="ARBA" id="ARBA00022737"/>
    </source>
</evidence>
<dbReference type="Gene3D" id="1.25.40.10">
    <property type="entry name" value="Tetratricopeptide repeat domain"/>
    <property type="match status" value="4"/>
</dbReference>
<dbReference type="PANTHER" id="PTHR44943">
    <property type="entry name" value="CELLULOSE SYNTHASE OPERON PROTEIN C"/>
    <property type="match status" value="1"/>
</dbReference>
<protein>
    <submittedName>
        <fullName evidence="5">Tetratricopeptide repeat protein</fullName>
    </submittedName>
</protein>
<dbReference type="InterPro" id="IPR027417">
    <property type="entry name" value="P-loop_NTPase"/>
</dbReference>
<dbReference type="Pfam" id="PF13174">
    <property type="entry name" value="TPR_6"/>
    <property type="match status" value="1"/>
</dbReference>
<dbReference type="Pfam" id="PF13181">
    <property type="entry name" value="TPR_8"/>
    <property type="match status" value="4"/>
</dbReference>
<dbReference type="InterPro" id="IPR000863">
    <property type="entry name" value="Sulfotransferase_dom"/>
</dbReference>
<feature type="repeat" description="TPR" evidence="3">
    <location>
        <begin position="238"/>
        <end position="271"/>
    </location>
</feature>
<organism evidence="5 6">
    <name type="scientific">Waterburya agarophytonicola KI4</name>
    <dbReference type="NCBI Taxonomy" id="2874699"/>
    <lineage>
        <taxon>Bacteria</taxon>
        <taxon>Bacillati</taxon>
        <taxon>Cyanobacteriota</taxon>
        <taxon>Cyanophyceae</taxon>
        <taxon>Pleurocapsales</taxon>
        <taxon>Hyellaceae</taxon>
        <taxon>Waterburya</taxon>
        <taxon>Waterburya agarophytonicola</taxon>
    </lineage>
</organism>
<dbReference type="InterPro" id="IPR011990">
    <property type="entry name" value="TPR-like_helical_dom_sf"/>
</dbReference>
<keyword evidence="1" id="KW-0677">Repeat</keyword>
<dbReference type="SUPFAM" id="SSF48452">
    <property type="entry name" value="TPR-like"/>
    <property type="match status" value="2"/>
</dbReference>
<gene>
    <name evidence="5" type="ORF">I4641_00260</name>
</gene>
<feature type="repeat" description="TPR" evidence="3">
    <location>
        <begin position="204"/>
        <end position="237"/>
    </location>
</feature>
<keyword evidence="2 3" id="KW-0802">TPR repeat</keyword>
<proteinExistence type="predicted"/>
<feature type="domain" description="Sulfotransferase" evidence="4">
    <location>
        <begin position="447"/>
        <end position="640"/>
    </location>
</feature>
<dbReference type="EMBL" id="JADWDC010000001">
    <property type="protein sequence ID" value="MCC0175413.1"/>
    <property type="molecule type" value="Genomic_DNA"/>
</dbReference>
<feature type="repeat" description="TPR" evidence="3">
    <location>
        <begin position="272"/>
        <end position="305"/>
    </location>
</feature>
<evidence type="ECO:0000259" key="4">
    <source>
        <dbReference type="Pfam" id="PF00685"/>
    </source>
</evidence>
<feature type="repeat" description="TPR" evidence="3">
    <location>
        <begin position="328"/>
        <end position="361"/>
    </location>
</feature>
<dbReference type="PANTHER" id="PTHR44943:SF4">
    <property type="entry name" value="TPR REPEAT-CONTAINING PROTEIN MJ0798"/>
    <property type="match status" value="1"/>
</dbReference>
<keyword evidence="6" id="KW-1185">Reference proteome</keyword>
<accession>A0A964BL57</accession>
<dbReference type="Pfam" id="PF13414">
    <property type="entry name" value="TPR_11"/>
    <property type="match status" value="2"/>
</dbReference>
<dbReference type="PROSITE" id="PS50293">
    <property type="entry name" value="TPR_REGION"/>
    <property type="match status" value="1"/>
</dbReference>
<dbReference type="Pfam" id="PF00685">
    <property type="entry name" value="Sulfotransfer_1"/>
    <property type="match status" value="1"/>
</dbReference>
<dbReference type="PROSITE" id="PS50005">
    <property type="entry name" value="TPR"/>
    <property type="match status" value="7"/>
</dbReference>
<evidence type="ECO:0000256" key="3">
    <source>
        <dbReference type="PROSITE-ProRule" id="PRU00339"/>
    </source>
</evidence>
<dbReference type="InterPro" id="IPR051685">
    <property type="entry name" value="Ycf3/AcsC/BcsC/TPR_MFPF"/>
</dbReference>
<dbReference type="SUPFAM" id="SSF52540">
    <property type="entry name" value="P-loop containing nucleoside triphosphate hydrolases"/>
    <property type="match status" value="1"/>
</dbReference>
<feature type="repeat" description="TPR" evidence="3">
    <location>
        <begin position="136"/>
        <end position="169"/>
    </location>
</feature>
<dbReference type="AlphaFoldDB" id="A0A964BL57"/>
<reference evidence="5" key="1">
    <citation type="journal article" date="2021" name="Antonie Van Leeuwenhoek">
        <title>Draft genome and description of Waterburya agarophytonicola gen. nov. sp. nov. (Pleurocapsales, Cyanobacteria): a seaweed symbiont.</title>
        <authorList>
            <person name="Bonthond G."/>
            <person name="Shalygin S."/>
            <person name="Bayer T."/>
            <person name="Weinberger F."/>
        </authorList>
    </citation>
    <scope>NUCLEOTIDE SEQUENCE</scope>
    <source>
        <strain evidence="5">KI4</strain>
    </source>
</reference>
<evidence type="ECO:0000313" key="6">
    <source>
        <dbReference type="Proteomes" id="UP000729733"/>
    </source>
</evidence>
<feature type="repeat" description="TPR" evidence="3">
    <location>
        <begin position="32"/>
        <end position="65"/>
    </location>
</feature>
<dbReference type="SMART" id="SM00028">
    <property type="entry name" value="TPR"/>
    <property type="match status" value="10"/>
</dbReference>
<evidence type="ECO:0000313" key="5">
    <source>
        <dbReference type="EMBL" id="MCC0175413.1"/>
    </source>
</evidence>
<evidence type="ECO:0000256" key="2">
    <source>
        <dbReference type="ARBA" id="ARBA00022803"/>
    </source>
</evidence>
<sequence length="688" mass="79735">MKESSLSPLNPTQVQKAIAKCTEKIANEPKSASMHADLGHLYLQQKKWQAAKNSYEEAIKIDPEFAEAHGYLAEIWTHLDNPYKAADSLDLAFKLKPNSATARQHHELAKTLQEQNKPGRAISAYRRGIKINPGFLSAYRSLGKFFFQREEYQQAIALYRQGVAQNPQNPRFHLALGQALADLEKWFQAIESYQTVAQLNPNLPELYCYWGQALVKIDRTAQAEEFYKKAIALKADYWQAYYQLGVLWQKQQKWSPALLAYRKVRSIEPNRVNILNKMAVVYRHLQQYDLAIACHREAIKISPESSPSENTAIAAYQKTLAIYPHVTIQHHYQQAKLLRAKGRFVEAIAAYQKTIELDPQFKLAYIDLQYIPIAKDRLDELIEFYRGIVAQNPNITIAWGNLGDALSQQNRVPEAIECYRKGSYEQAIQKQPHLTQLTWKEKQESGPDFIIAGASKSGTSSIYYYLGCHPQVLLSHKKEIDFYWKNFQRGIDWYLAHFPTITDRPDFLTGEATPNYLRFPEVARRIKQTFPKTKIIILLRNPADRAISWHYHKFNTGLTNVDLTTAISEEMKRLKTVTEKEIIETGFYNPDNILSSLYIYKLKPWIEILGREQFLILKSEDFYQNPALQMKQVWDFLGLPNYDLEQYPKVNGGSYNEVDSSLRKTLIEYFAPYNQQLEEYLGVQFNWQ</sequence>